<sequence length="904" mass="102467">VGVTAVVVVMTGVTSQALAEVPGLANMEIYKTSQRGLALPGPHVNHRPRYDVLLAYEYDYDYEGDNDFISGKGEDNGVPNEPVITTLERPLVSAVAPLSTDLSDYVTLPLRGEFYVNSAEDLPVGVDSEEDTLYRAGFEFEKLYPDVPEPFSTEVYDDDDDELSVLLGNTGPDADLDDVPQTVVFQSEMKGSGNQVSGIGEPAREDEFEYLEEELESLEEELEQYDYNPVTESNNENMRTTDSIRYETVVPAPFQTNIHDFNEEPSKRNEAHSLSQQPYGSSHSENRRTISTLSSSLGSYHPQSSRSILLDSPRTSRQYPNTEYYNDGRHRNLYGAKHIPSYNYNRPESEERFQSTSDKYYRATPPRERESRDRQLLHRDSRHYSPSSRNHYPSFKNYHLSGSHQPRATPNQNLPHKHTRVNDRYLTRSQEEGQLLQYSTRRNKTSSPGRSILLPTQQAKAKYISNPSLISDKIDSRNRDEVLYYTGLQKEIEKSNLLLDAIRDVRTREGKAVTSHQSASTTTTITPVPLIEDVKEAFGEHPLYNSLPGGNESPQSSTKKREISHLSDVAEFNSEEEEYENLYLPVRVKSLELTGIQEVKQHLNTLRPSVAERRPPPPPPPPPQVSPVTARPHSPRPNNFPPVTTYKPRIRAKYPSLKYPSLVRRPPYTQHKPPVVVVPGRSRNKPSGGSNVPPVYSINPLKDIKKITKPHVSSPLPYTSTTPFKTSITPFPESVTPASVTPYHRPSPTYSPVKHHPPVKHHSPSPRYPVSTPHVRSHGSYDSRYSGRPTTSARGQRSLSFPSRRSNNYGRKLYAPHYSTSSYPFPTQQPPRFPRHLLPTSLNSQRRFVIPSTRFGRTREKRGPDMEATIDTKSSFPKYGYDIDPFFTDFPVFGFFDAEHSKKR</sequence>
<feature type="signal peptide" evidence="3">
    <location>
        <begin position="1"/>
        <end position="19"/>
    </location>
</feature>
<evidence type="ECO:0000313" key="5">
    <source>
        <dbReference type="Proteomes" id="UP001292094"/>
    </source>
</evidence>
<feature type="compositionally biased region" description="Polar residues" evidence="2">
    <location>
        <begin position="272"/>
        <end position="324"/>
    </location>
</feature>
<feature type="compositionally biased region" description="Basic and acidic residues" evidence="2">
    <location>
        <begin position="347"/>
        <end position="383"/>
    </location>
</feature>
<feature type="compositionally biased region" description="Polar residues" evidence="2">
    <location>
        <begin position="400"/>
        <end position="414"/>
    </location>
</feature>
<dbReference type="Proteomes" id="UP001292094">
    <property type="component" value="Unassembled WGS sequence"/>
</dbReference>
<feature type="coiled-coil region" evidence="1">
    <location>
        <begin position="201"/>
        <end position="228"/>
    </location>
</feature>
<keyword evidence="5" id="KW-1185">Reference proteome</keyword>
<keyword evidence="3" id="KW-0732">Signal</keyword>
<feature type="chain" id="PRO_5042139245" evidence="3">
    <location>
        <begin position="20"/>
        <end position="904"/>
    </location>
</feature>
<proteinExistence type="predicted"/>
<evidence type="ECO:0000313" key="4">
    <source>
        <dbReference type="EMBL" id="KAK4315959.1"/>
    </source>
</evidence>
<protein>
    <submittedName>
        <fullName evidence="4">Uncharacterized protein</fullName>
    </submittedName>
</protein>
<accession>A0AAE1PYK0</accession>
<evidence type="ECO:0000256" key="3">
    <source>
        <dbReference type="SAM" id="SignalP"/>
    </source>
</evidence>
<feature type="compositionally biased region" description="Basic residues" evidence="2">
    <location>
        <begin position="753"/>
        <end position="764"/>
    </location>
</feature>
<reference evidence="4" key="1">
    <citation type="submission" date="2023-11" db="EMBL/GenBank/DDBJ databases">
        <title>Genome assemblies of two species of porcelain crab, Petrolisthes cinctipes and Petrolisthes manimaculis (Anomura: Porcellanidae).</title>
        <authorList>
            <person name="Angst P."/>
        </authorList>
    </citation>
    <scope>NUCLEOTIDE SEQUENCE</scope>
    <source>
        <strain evidence="4">PB745_02</strain>
        <tissue evidence="4">Gill</tissue>
    </source>
</reference>
<feature type="compositionally biased region" description="Pro residues" evidence="2">
    <location>
        <begin position="616"/>
        <end position="625"/>
    </location>
</feature>
<keyword evidence="1" id="KW-0175">Coiled coil</keyword>
<gene>
    <name evidence="4" type="ORF">Pmani_012835</name>
</gene>
<feature type="compositionally biased region" description="Polar residues" evidence="2">
    <location>
        <begin position="788"/>
        <end position="807"/>
    </location>
</feature>
<evidence type="ECO:0000256" key="2">
    <source>
        <dbReference type="SAM" id="MobiDB-lite"/>
    </source>
</evidence>
<feature type="non-terminal residue" evidence="4">
    <location>
        <position position="1"/>
    </location>
</feature>
<feature type="region of interest" description="Disordered" evidence="2">
    <location>
        <begin position="736"/>
        <end position="807"/>
    </location>
</feature>
<feature type="region of interest" description="Disordered" evidence="2">
    <location>
        <begin position="265"/>
        <end position="418"/>
    </location>
</feature>
<organism evidence="4 5">
    <name type="scientific">Petrolisthes manimaculis</name>
    <dbReference type="NCBI Taxonomy" id="1843537"/>
    <lineage>
        <taxon>Eukaryota</taxon>
        <taxon>Metazoa</taxon>
        <taxon>Ecdysozoa</taxon>
        <taxon>Arthropoda</taxon>
        <taxon>Crustacea</taxon>
        <taxon>Multicrustacea</taxon>
        <taxon>Malacostraca</taxon>
        <taxon>Eumalacostraca</taxon>
        <taxon>Eucarida</taxon>
        <taxon>Decapoda</taxon>
        <taxon>Pleocyemata</taxon>
        <taxon>Anomura</taxon>
        <taxon>Galatheoidea</taxon>
        <taxon>Porcellanidae</taxon>
        <taxon>Petrolisthes</taxon>
    </lineage>
</organism>
<evidence type="ECO:0000256" key="1">
    <source>
        <dbReference type="SAM" id="Coils"/>
    </source>
</evidence>
<feature type="region of interest" description="Disordered" evidence="2">
    <location>
        <begin position="541"/>
        <end position="563"/>
    </location>
</feature>
<comment type="caution">
    <text evidence="4">The sequence shown here is derived from an EMBL/GenBank/DDBJ whole genome shotgun (WGS) entry which is preliminary data.</text>
</comment>
<dbReference type="AlphaFoldDB" id="A0AAE1PYK0"/>
<dbReference type="EMBL" id="JAWZYT010001061">
    <property type="protein sequence ID" value="KAK4315959.1"/>
    <property type="molecule type" value="Genomic_DNA"/>
</dbReference>
<feature type="region of interest" description="Disordered" evidence="2">
    <location>
        <begin position="661"/>
        <end position="696"/>
    </location>
</feature>
<feature type="region of interest" description="Disordered" evidence="2">
    <location>
        <begin position="609"/>
        <end position="647"/>
    </location>
</feature>
<name>A0AAE1PYK0_9EUCA</name>